<dbReference type="AlphaFoldDB" id="A0AAE1G4B7"/>
<accession>A0AAE1G4B7</accession>
<feature type="region of interest" description="Disordered" evidence="1">
    <location>
        <begin position="51"/>
        <end position="113"/>
    </location>
</feature>
<feature type="region of interest" description="Disordered" evidence="1">
    <location>
        <begin position="1"/>
        <end position="37"/>
    </location>
</feature>
<protein>
    <submittedName>
        <fullName evidence="2">Uncharacterized protein</fullName>
    </submittedName>
</protein>
<feature type="compositionally biased region" description="Acidic residues" evidence="1">
    <location>
        <begin position="95"/>
        <end position="106"/>
    </location>
</feature>
<dbReference type="EMBL" id="JAWQEG010000831">
    <property type="protein sequence ID" value="KAK3885035.1"/>
    <property type="molecule type" value="Genomic_DNA"/>
</dbReference>
<sequence>MDTDQESHPGLHHHSSFVELADLRPLPKRKPPILSSKQVYKRKVVRAKIITSTPEKENAMKKREEKLPKTKKKLLVDDESSDDQFEKISIHGESSEYEEDFDDAQTEEQARKEPEEGDYVFIRFKPAKSKNKWLFYVGLITKIFTEDGETSYDVDFYRQSKKCLGKFVKPVCEGKAGTKRVQSMLQFPVNLDQYKCQ</sequence>
<organism evidence="2 3">
    <name type="scientific">Petrolisthes cinctipes</name>
    <name type="common">Flat porcelain crab</name>
    <dbReference type="NCBI Taxonomy" id="88211"/>
    <lineage>
        <taxon>Eukaryota</taxon>
        <taxon>Metazoa</taxon>
        <taxon>Ecdysozoa</taxon>
        <taxon>Arthropoda</taxon>
        <taxon>Crustacea</taxon>
        <taxon>Multicrustacea</taxon>
        <taxon>Malacostraca</taxon>
        <taxon>Eumalacostraca</taxon>
        <taxon>Eucarida</taxon>
        <taxon>Decapoda</taxon>
        <taxon>Pleocyemata</taxon>
        <taxon>Anomura</taxon>
        <taxon>Galatheoidea</taxon>
        <taxon>Porcellanidae</taxon>
        <taxon>Petrolisthes</taxon>
    </lineage>
</organism>
<gene>
    <name evidence="2" type="ORF">Pcinc_010690</name>
</gene>
<comment type="caution">
    <text evidence="2">The sequence shown here is derived from an EMBL/GenBank/DDBJ whole genome shotgun (WGS) entry which is preliminary data.</text>
</comment>
<name>A0AAE1G4B7_PETCI</name>
<dbReference type="Proteomes" id="UP001286313">
    <property type="component" value="Unassembled WGS sequence"/>
</dbReference>
<feature type="compositionally biased region" description="Basic and acidic residues" evidence="1">
    <location>
        <begin position="54"/>
        <end position="68"/>
    </location>
</feature>
<reference evidence="2" key="1">
    <citation type="submission" date="2023-10" db="EMBL/GenBank/DDBJ databases">
        <title>Genome assemblies of two species of porcelain crab, Petrolisthes cinctipes and Petrolisthes manimaculis (Anomura: Porcellanidae).</title>
        <authorList>
            <person name="Angst P."/>
        </authorList>
    </citation>
    <scope>NUCLEOTIDE SEQUENCE</scope>
    <source>
        <strain evidence="2">PB745_01</strain>
        <tissue evidence="2">Gill</tissue>
    </source>
</reference>
<evidence type="ECO:0000313" key="3">
    <source>
        <dbReference type="Proteomes" id="UP001286313"/>
    </source>
</evidence>
<keyword evidence="3" id="KW-1185">Reference proteome</keyword>
<feature type="compositionally biased region" description="Basic and acidic residues" evidence="1">
    <location>
        <begin position="84"/>
        <end position="94"/>
    </location>
</feature>
<evidence type="ECO:0000313" key="2">
    <source>
        <dbReference type="EMBL" id="KAK3885035.1"/>
    </source>
</evidence>
<evidence type="ECO:0000256" key="1">
    <source>
        <dbReference type="SAM" id="MobiDB-lite"/>
    </source>
</evidence>
<proteinExistence type="predicted"/>